<keyword evidence="3" id="KW-1185">Reference proteome</keyword>
<sequence length="150" mass="15137">MPLTPDFGPFSVVIMIGPASVSRTFFRSAAGPVGISTFEGFGGGVGLADALDAAGFAPSCEFDGPPELPQPVSAAARAAAAVPARRVRVRTARRRAREGCGCTFDLSDGGTPRDGRTAAAPGGACPGRGAAAPNTPERHGCPKGERPCRS</sequence>
<dbReference type="EMBL" id="BAAALD010000073">
    <property type="protein sequence ID" value="GAA1108393.1"/>
    <property type="molecule type" value="Genomic_DNA"/>
</dbReference>
<reference evidence="2 3" key="1">
    <citation type="journal article" date="2019" name="Int. J. Syst. Evol. Microbiol.">
        <title>The Global Catalogue of Microorganisms (GCM) 10K type strain sequencing project: providing services to taxonomists for standard genome sequencing and annotation.</title>
        <authorList>
            <consortium name="The Broad Institute Genomics Platform"/>
            <consortium name="The Broad Institute Genome Sequencing Center for Infectious Disease"/>
            <person name="Wu L."/>
            <person name="Ma J."/>
        </authorList>
    </citation>
    <scope>NUCLEOTIDE SEQUENCE [LARGE SCALE GENOMIC DNA]</scope>
    <source>
        <strain evidence="2 3">JCM 13002</strain>
    </source>
</reference>
<comment type="caution">
    <text evidence="2">The sequence shown here is derived from an EMBL/GenBank/DDBJ whole genome shotgun (WGS) entry which is preliminary data.</text>
</comment>
<gene>
    <name evidence="2" type="ORF">GCM10009663_57720</name>
</gene>
<dbReference type="Proteomes" id="UP001499987">
    <property type="component" value="Unassembled WGS sequence"/>
</dbReference>
<evidence type="ECO:0000313" key="2">
    <source>
        <dbReference type="EMBL" id="GAA1108393.1"/>
    </source>
</evidence>
<organism evidence="2 3">
    <name type="scientific">Kitasatospora arboriphila</name>
    <dbReference type="NCBI Taxonomy" id="258052"/>
    <lineage>
        <taxon>Bacteria</taxon>
        <taxon>Bacillati</taxon>
        <taxon>Actinomycetota</taxon>
        <taxon>Actinomycetes</taxon>
        <taxon>Kitasatosporales</taxon>
        <taxon>Streptomycetaceae</taxon>
        <taxon>Kitasatospora</taxon>
    </lineage>
</organism>
<feature type="region of interest" description="Disordered" evidence="1">
    <location>
        <begin position="104"/>
        <end position="150"/>
    </location>
</feature>
<accession>A0ABN1TZX1</accession>
<evidence type="ECO:0000313" key="3">
    <source>
        <dbReference type="Proteomes" id="UP001499987"/>
    </source>
</evidence>
<proteinExistence type="predicted"/>
<protein>
    <submittedName>
        <fullName evidence="2">Uncharacterized protein</fullName>
    </submittedName>
</protein>
<feature type="compositionally biased region" description="Basic and acidic residues" evidence="1">
    <location>
        <begin position="136"/>
        <end position="150"/>
    </location>
</feature>
<name>A0ABN1TZX1_9ACTN</name>
<evidence type="ECO:0000256" key="1">
    <source>
        <dbReference type="SAM" id="MobiDB-lite"/>
    </source>
</evidence>
<feature type="compositionally biased region" description="Low complexity" evidence="1">
    <location>
        <begin position="118"/>
        <end position="133"/>
    </location>
</feature>